<dbReference type="SUPFAM" id="SSF82714">
    <property type="entry name" value="Multidrug efflux transporter AcrB TolC docking domain, DN and DC subdomains"/>
    <property type="match status" value="2"/>
</dbReference>
<feature type="transmembrane region" description="Helical" evidence="9">
    <location>
        <begin position="396"/>
        <end position="419"/>
    </location>
</feature>
<dbReference type="NCBIfam" id="TIGR00915">
    <property type="entry name" value="2A0602"/>
    <property type="match status" value="1"/>
</dbReference>
<keyword evidence="5 9" id="KW-0997">Cell inner membrane</keyword>
<dbReference type="InterPro" id="IPR000731">
    <property type="entry name" value="SSD"/>
</dbReference>
<protein>
    <recommendedName>
        <fullName evidence="9">Efflux pump membrane transporter</fullName>
    </recommendedName>
</protein>
<feature type="transmembrane region" description="Helical" evidence="9">
    <location>
        <begin position="1014"/>
        <end position="1036"/>
    </location>
</feature>
<feature type="transmembrane region" description="Helical" evidence="9">
    <location>
        <begin position="882"/>
        <end position="900"/>
    </location>
</feature>
<dbReference type="Gene3D" id="3.30.70.1320">
    <property type="entry name" value="Multidrug efflux transporter AcrB pore domain like"/>
    <property type="match status" value="1"/>
</dbReference>
<keyword evidence="3 9" id="KW-0813">Transport</keyword>
<dbReference type="SUPFAM" id="SSF82866">
    <property type="entry name" value="Multidrug efflux transporter AcrB transmembrane domain"/>
    <property type="match status" value="2"/>
</dbReference>
<comment type="caution">
    <text evidence="11">The sequence shown here is derived from an EMBL/GenBank/DDBJ whole genome shotgun (WGS) entry which is preliminary data.</text>
</comment>
<evidence type="ECO:0000259" key="10">
    <source>
        <dbReference type="PROSITE" id="PS50156"/>
    </source>
</evidence>
<keyword evidence="12" id="KW-1185">Reference proteome</keyword>
<feature type="transmembrane region" description="Helical" evidence="9">
    <location>
        <begin position="12"/>
        <end position="35"/>
    </location>
</feature>
<keyword evidence="6 9" id="KW-0812">Transmembrane</keyword>
<evidence type="ECO:0000256" key="4">
    <source>
        <dbReference type="ARBA" id="ARBA00022475"/>
    </source>
</evidence>
<reference evidence="11 12" key="1">
    <citation type="submission" date="2023-07" db="EMBL/GenBank/DDBJ databases">
        <title>Sorghum-associated microbial communities from plants grown in Nebraska, USA.</title>
        <authorList>
            <person name="Schachtman D."/>
        </authorList>
    </citation>
    <scope>NUCLEOTIDE SEQUENCE [LARGE SCALE GENOMIC DNA]</scope>
    <source>
        <strain evidence="11 12">584</strain>
    </source>
</reference>
<evidence type="ECO:0000256" key="1">
    <source>
        <dbReference type="ARBA" id="ARBA00004429"/>
    </source>
</evidence>
<comment type="subcellular location">
    <subcellularLocation>
        <location evidence="1 9">Cell inner membrane</location>
        <topology evidence="1 9">Multi-pass membrane protein</topology>
    </subcellularLocation>
</comment>
<evidence type="ECO:0000256" key="9">
    <source>
        <dbReference type="RuleBase" id="RU364070"/>
    </source>
</evidence>
<evidence type="ECO:0000313" key="12">
    <source>
        <dbReference type="Proteomes" id="UP001262410"/>
    </source>
</evidence>
<dbReference type="Proteomes" id="UP001262410">
    <property type="component" value="Unassembled WGS sequence"/>
</dbReference>
<feature type="transmembrane region" description="Helical" evidence="9">
    <location>
        <begin position="472"/>
        <end position="499"/>
    </location>
</feature>
<keyword evidence="8 9" id="KW-0472">Membrane</keyword>
<dbReference type="Gene3D" id="3.30.2090.10">
    <property type="entry name" value="Multidrug efflux transporter AcrB TolC docking domain, DN and DC subdomains"/>
    <property type="match status" value="2"/>
</dbReference>
<dbReference type="InterPro" id="IPR027463">
    <property type="entry name" value="AcrB_DN_DC_subdom"/>
</dbReference>
<dbReference type="PRINTS" id="PR00702">
    <property type="entry name" value="ACRIFLAVINRP"/>
</dbReference>
<evidence type="ECO:0000313" key="11">
    <source>
        <dbReference type="EMBL" id="MDR6294439.1"/>
    </source>
</evidence>
<evidence type="ECO:0000256" key="5">
    <source>
        <dbReference type="ARBA" id="ARBA00022519"/>
    </source>
</evidence>
<accession>A0ABU1K3V7</accession>
<dbReference type="PANTHER" id="PTHR32063">
    <property type="match status" value="1"/>
</dbReference>
<dbReference type="Gene3D" id="3.30.70.1430">
    <property type="entry name" value="Multidrug efflux transporter AcrB pore domain"/>
    <property type="match status" value="2"/>
</dbReference>
<dbReference type="Gene3D" id="3.30.70.1440">
    <property type="entry name" value="Multidrug efflux transporter AcrB pore domain"/>
    <property type="match status" value="1"/>
</dbReference>
<dbReference type="Pfam" id="PF00873">
    <property type="entry name" value="ACR_tran"/>
    <property type="match status" value="1"/>
</dbReference>
<dbReference type="NCBIfam" id="NF000282">
    <property type="entry name" value="RND_permease_1"/>
    <property type="match status" value="1"/>
</dbReference>
<feature type="transmembrane region" description="Helical" evidence="9">
    <location>
        <begin position="542"/>
        <end position="565"/>
    </location>
</feature>
<organism evidence="11 12">
    <name type="scientific">Inquilinus ginsengisoli</name>
    <dbReference type="NCBI Taxonomy" id="363840"/>
    <lineage>
        <taxon>Bacteria</taxon>
        <taxon>Pseudomonadati</taxon>
        <taxon>Pseudomonadota</taxon>
        <taxon>Alphaproteobacteria</taxon>
        <taxon>Rhodospirillales</taxon>
        <taxon>Rhodospirillaceae</taxon>
        <taxon>Inquilinus</taxon>
    </lineage>
</organism>
<dbReference type="InterPro" id="IPR001036">
    <property type="entry name" value="Acrflvin-R"/>
</dbReference>
<sequence>MRLTHFFIDRPIFATVLSTFLTLVGLGALFILPIAQYPEIVPPTVQVTTTYPGASAETVSRTVATPLEQQINGVENMLYLSSQSTGDGKLTVTVTFQIGTDLNVAQMLTQNRVQDALPRLPDDVQRLGVQVRKATPNILLAVHLYSPDSSRDTLYMSNYATLHVKDALARLPGVGDVQFQGAREYAMRIWLDPDKVAARNLDASEVLAALRAQNLQVSAGILNQPPVPSKEAYQINVQTLGRLSTPDQFADIVVKSDDEGRVTRVRDIGRVEIGAADYGSTSYMDRGPGLPLLIFAQPGANSLAVESEVLGTMQTLAKDFPPGLDYKVIYDPTIFIGKSVDQVIETIFEAILLVVVVVFVFLQSWRASIIPVIAIPVSLVGTFSVLYALGISLNNLSLFGLVLAVGIVVDDAIVVVENVERNLHRGMTPAAAAHKTMDEVGGALIAIALTLCAVFVPSAFLSGITGEFFRQFAVTIAASTVISCFVSLTLSPALCAVLFKAHDPHQVARASLGRRLLQAGFGRFNRGFDRLSNGYGGLARRLIRATAVVLILYVGLVALTGVQFARTPTGFIPEQDQGYLITVVQLPPGATLDRTEAVVKEAIEIIMTTPGIEHVAPFAGLDATTFTVASNAGTIFSGLPSLYNHHIDGVTANTVLADLRKRLSVIQDAYVLTIPPPPVQGIGSAGGFKMMLQDQAGLGSDALAKAAQALVAAANKDPAIGGAFTLFSTRSPSIYTDIDRVKAQKVGLTPTDVFTTLQVYLGSQYVNDFNYLGRTFQVIAQADGSFRQNAGDISRLKARNASGEMVPIGSVARLTAETAPYRVPRYNLFPAAEVQGVAAPGVATGTALRRMEELAHEVLPHGIGFEWTELAFQQQQQGTPTLLVFGAAALFVFLVLAAQYESWKLPLAVVLIVPMCLLASVTGLGLRGMPIDVLAQIGFVVLVGLAAKNAILIVEFARQAEDEGATAAEAAVQAARTRLRPILMTSFAFILGVAPLVVATGAGSEMRQSLGTAVFSGMLGVTVFGLLFTPVFYTVIRKLGSRRRAPVAAVGTTGVS</sequence>
<evidence type="ECO:0000256" key="2">
    <source>
        <dbReference type="ARBA" id="ARBA00010942"/>
    </source>
</evidence>
<dbReference type="PROSITE" id="PS50156">
    <property type="entry name" value="SSD"/>
    <property type="match status" value="1"/>
</dbReference>
<evidence type="ECO:0000256" key="6">
    <source>
        <dbReference type="ARBA" id="ARBA00022692"/>
    </source>
</evidence>
<feature type="transmembrane region" description="Helical" evidence="9">
    <location>
        <begin position="369"/>
        <end position="390"/>
    </location>
</feature>
<dbReference type="RefSeq" id="WP_309801960.1">
    <property type="nucleotide sequence ID" value="NZ_JAVDPW010000019.1"/>
</dbReference>
<dbReference type="Gene3D" id="1.20.1640.10">
    <property type="entry name" value="Multidrug efflux transporter AcrB transmembrane domain"/>
    <property type="match status" value="2"/>
</dbReference>
<proteinExistence type="inferred from homology"/>
<dbReference type="PANTHER" id="PTHR32063:SF11">
    <property type="entry name" value="CATION OR DRUG EFFLUX SYSTEM PROTEIN"/>
    <property type="match status" value="1"/>
</dbReference>
<feature type="domain" description="SSD" evidence="10">
    <location>
        <begin position="368"/>
        <end position="497"/>
    </location>
</feature>
<dbReference type="SUPFAM" id="SSF82693">
    <property type="entry name" value="Multidrug efflux transporter AcrB pore domain, PN1, PN2, PC1 and PC2 subdomains"/>
    <property type="match status" value="4"/>
</dbReference>
<gene>
    <name evidence="11" type="ORF">E9232_006993</name>
</gene>
<keyword evidence="7 9" id="KW-1133">Transmembrane helix</keyword>
<keyword evidence="4" id="KW-1003">Cell membrane</keyword>
<evidence type="ECO:0000256" key="8">
    <source>
        <dbReference type="ARBA" id="ARBA00023136"/>
    </source>
</evidence>
<evidence type="ECO:0000256" key="3">
    <source>
        <dbReference type="ARBA" id="ARBA00022448"/>
    </source>
</evidence>
<evidence type="ECO:0000256" key="7">
    <source>
        <dbReference type="ARBA" id="ARBA00022989"/>
    </source>
</evidence>
<feature type="transmembrane region" description="Helical" evidence="9">
    <location>
        <begin position="440"/>
        <end position="460"/>
    </location>
</feature>
<comment type="similarity">
    <text evidence="2 9">Belongs to the resistance-nodulation-cell division (RND) (TC 2.A.6) family.</text>
</comment>
<dbReference type="InterPro" id="IPR004764">
    <property type="entry name" value="MdtF-like"/>
</dbReference>
<feature type="transmembrane region" description="Helical" evidence="9">
    <location>
        <begin position="907"/>
        <end position="927"/>
    </location>
</feature>
<feature type="transmembrane region" description="Helical" evidence="9">
    <location>
        <begin position="343"/>
        <end position="362"/>
    </location>
</feature>
<name>A0ABU1K3V7_9PROT</name>
<dbReference type="EMBL" id="JAVDPW010000019">
    <property type="protein sequence ID" value="MDR6294439.1"/>
    <property type="molecule type" value="Genomic_DNA"/>
</dbReference>
<feature type="transmembrane region" description="Helical" evidence="9">
    <location>
        <begin position="982"/>
        <end position="1002"/>
    </location>
</feature>
<feature type="transmembrane region" description="Helical" evidence="9">
    <location>
        <begin position="933"/>
        <end position="954"/>
    </location>
</feature>